<evidence type="ECO:0000256" key="2">
    <source>
        <dbReference type="SAM" id="SignalP"/>
    </source>
</evidence>
<keyword evidence="5" id="KW-1185">Reference proteome</keyword>
<dbReference type="InterPro" id="IPR029045">
    <property type="entry name" value="ClpP/crotonase-like_dom_sf"/>
</dbReference>
<dbReference type="InterPro" id="IPR052766">
    <property type="entry name" value="S41A_metabolite_peptidase"/>
</dbReference>
<dbReference type="PANTHER" id="PTHR37049">
    <property type="entry name" value="PEPTIDASE S41 FAMILY PROTEIN"/>
    <property type="match status" value="1"/>
</dbReference>
<feature type="domain" description="CPAF-like PDZ" evidence="3">
    <location>
        <begin position="156"/>
        <end position="276"/>
    </location>
</feature>
<feature type="chain" id="PRO_5035460321" description="CPAF-like PDZ domain-containing protein" evidence="2">
    <location>
        <begin position="22"/>
        <end position="755"/>
    </location>
</feature>
<organism evidence="4 5">
    <name type="scientific">Plectosphaerella cucumerina</name>
    <dbReference type="NCBI Taxonomy" id="40658"/>
    <lineage>
        <taxon>Eukaryota</taxon>
        <taxon>Fungi</taxon>
        <taxon>Dikarya</taxon>
        <taxon>Ascomycota</taxon>
        <taxon>Pezizomycotina</taxon>
        <taxon>Sordariomycetes</taxon>
        <taxon>Hypocreomycetidae</taxon>
        <taxon>Glomerellales</taxon>
        <taxon>Plectosphaerellaceae</taxon>
        <taxon>Plectosphaerella</taxon>
    </lineage>
</organism>
<dbReference type="InterPro" id="IPR056186">
    <property type="entry name" value="PDZ_CPAF-rel"/>
</dbReference>
<accession>A0A8K0THQ6</accession>
<feature type="compositionally biased region" description="Gly residues" evidence="1">
    <location>
        <begin position="705"/>
        <end position="726"/>
    </location>
</feature>
<keyword evidence="2" id="KW-0732">Signal</keyword>
<dbReference type="Gene3D" id="3.90.226.10">
    <property type="entry name" value="2-enoyl-CoA Hydratase, Chain A, domain 1"/>
    <property type="match status" value="1"/>
</dbReference>
<dbReference type="SUPFAM" id="SSF52096">
    <property type="entry name" value="ClpP/crotonase"/>
    <property type="match status" value="1"/>
</dbReference>
<protein>
    <recommendedName>
        <fullName evidence="3">CPAF-like PDZ domain-containing protein</fullName>
    </recommendedName>
</protein>
<feature type="region of interest" description="Disordered" evidence="1">
    <location>
        <begin position="291"/>
        <end position="312"/>
    </location>
</feature>
<name>A0A8K0THQ6_9PEZI</name>
<evidence type="ECO:0000313" key="5">
    <source>
        <dbReference type="Proteomes" id="UP000813385"/>
    </source>
</evidence>
<feature type="region of interest" description="Disordered" evidence="1">
    <location>
        <begin position="691"/>
        <end position="733"/>
    </location>
</feature>
<comment type="caution">
    <text evidence="4">The sequence shown here is derived from an EMBL/GenBank/DDBJ whole genome shotgun (WGS) entry which is preliminary data.</text>
</comment>
<dbReference type="Pfam" id="PF23658">
    <property type="entry name" value="PDZ_CPAF_rel"/>
    <property type="match status" value="1"/>
</dbReference>
<dbReference type="AlphaFoldDB" id="A0A8K0THQ6"/>
<evidence type="ECO:0000256" key="1">
    <source>
        <dbReference type="SAM" id="MobiDB-lite"/>
    </source>
</evidence>
<evidence type="ECO:0000259" key="3">
    <source>
        <dbReference type="Pfam" id="PF23658"/>
    </source>
</evidence>
<evidence type="ECO:0000313" key="4">
    <source>
        <dbReference type="EMBL" id="KAH7361666.1"/>
    </source>
</evidence>
<proteinExistence type="predicted"/>
<reference evidence="4" key="1">
    <citation type="journal article" date="2021" name="Nat. Commun.">
        <title>Genetic determinants of endophytism in the Arabidopsis root mycobiome.</title>
        <authorList>
            <person name="Mesny F."/>
            <person name="Miyauchi S."/>
            <person name="Thiergart T."/>
            <person name="Pickel B."/>
            <person name="Atanasova L."/>
            <person name="Karlsson M."/>
            <person name="Huettel B."/>
            <person name="Barry K.W."/>
            <person name="Haridas S."/>
            <person name="Chen C."/>
            <person name="Bauer D."/>
            <person name="Andreopoulos W."/>
            <person name="Pangilinan J."/>
            <person name="LaButti K."/>
            <person name="Riley R."/>
            <person name="Lipzen A."/>
            <person name="Clum A."/>
            <person name="Drula E."/>
            <person name="Henrissat B."/>
            <person name="Kohler A."/>
            <person name="Grigoriev I.V."/>
            <person name="Martin F.M."/>
            <person name="Hacquard S."/>
        </authorList>
    </citation>
    <scope>NUCLEOTIDE SEQUENCE</scope>
    <source>
        <strain evidence="4">MPI-CAGE-AT-0016</strain>
    </source>
</reference>
<feature type="signal peptide" evidence="2">
    <location>
        <begin position="1"/>
        <end position="21"/>
    </location>
</feature>
<dbReference type="OrthoDB" id="27214at2759"/>
<sequence length="755" mass="81096">MVGTRSSLFASALALSQLVAAVPWVSKRQGSSSACAGLAAAYANASDGEFAVVRPSAAYDCLRSIPLDKERDIGLIRWVRPWLEFQSTTGILADPPVGYMFPGVDMLGGLENMTRMVENEEYDNQYDFVVDLYRLINVKPREGHMGYQPALISAVSFETPVIFISISEDGLALPQVYLYQDYLAGITARFQPSPVESYEGMPIVAWLEQRSVNNDGSQDPDAAYNTQVWSAPLENIGQARLPVRVNHGNLSDSSTLVFTNGSSIEVQNYAILRGDWTGISSGLDVHRRFEVPGRSGQPRSQPLADRIGPPRDLPDLQGYPDPLVKHSDNYLSAYLFGDDEGTLSNTAVIAVKSFVTDESSTDPDADMVEFASVINDFVSDSERAGANRLIIDFQGNGGGTVGNLVSLYNVLFPRDDIWLTMRARHNDVLDWMGTTAEANRVNMREFFPFNPAEMLDEDKKAFSNWADFYTGEDILGDTFTNLFQPMVVALVTDLPNVLGSAMHPQHFDPANTVIVTDGYCASACAIAVGLMSRVLGIRTVAMGGRPIEAPMQAIGGTKGGPVVSLDTAQGVFQEINLREEHPDSLDAGTFYSYSSLAGPPPSTFVINTANVHLHDDNDGTPVQFLYEAANCKLFYTWETLTNMTLLWSAVANVEWNGAPCVAGSTANDDNTISDDVVPFSQSVVSNFTWIEGPGDVSDRPPVGELSGGGGEGDNGGSGGGGGGGGSQDDNGNAAPRLGVSLSGLVTLAAAVALFF</sequence>
<dbReference type="PANTHER" id="PTHR37049:SF4">
    <property type="entry name" value="RHODANESE DOMAIN-CONTAINING PROTEIN"/>
    <property type="match status" value="1"/>
</dbReference>
<dbReference type="Proteomes" id="UP000813385">
    <property type="component" value="Unassembled WGS sequence"/>
</dbReference>
<gene>
    <name evidence="4" type="ORF">B0T11DRAFT_305533</name>
</gene>
<dbReference type="EMBL" id="JAGPXD010000003">
    <property type="protein sequence ID" value="KAH7361666.1"/>
    <property type="molecule type" value="Genomic_DNA"/>
</dbReference>